<feature type="region of interest" description="Disordered" evidence="5">
    <location>
        <begin position="57"/>
        <end position="86"/>
    </location>
</feature>
<dbReference type="InterPro" id="IPR036638">
    <property type="entry name" value="HLH_DNA-bd_sf"/>
</dbReference>
<keyword evidence="3" id="KW-0804">Transcription</keyword>
<comment type="subcellular location">
    <subcellularLocation>
        <location evidence="1">Nucleus</location>
    </subcellularLocation>
</comment>
<gene>
    <name evidence="7" type="ORF">AW171_hschr2870</name>
</gene>
<name>A0A125RE04_9SACH</name>
<protein>
    <submittedName>
        <fullName evidence="7">HBR159Wp</fullName>
    </submittedName>
</protein>
<evidence type="ECO:0000256" key="1">
    <source>
        <dbReference type="ARBA" id="ARBA00004123"/>
    </source>
</evidence>
<evidence type="ECO:0000256" key="4">
    <source>
        <dbReference type="ARBA" id="ARBA00023242"/>
    </source>
</evidence>
<feature type="compositionally biased region" description="Low complexity" evidence="5">
    <location>
        <begin position="1"/>
        <end position="18"/>
    </location>
</feature>
<dbReference type="Gene3D" id="4.10.280.10">
    <property type="entry name" value="Helix-loop-helix DNA-binding domain"/>
    <property type="match status" value="1"/>
</dbReference>
<dbReference type="RefSeq" id="XP_017986056.1">
    <property type="nucleotide sequence ID" value="XM_018130567.1"/>
</dbReference>
<dbReference type="SMART" id="SM00353">
    <property type="entry name" value="HLH"/>
    <property type="match status" value="1"/>
</dbReference>
<feature type="domain" description="BHLH" evidence="6">
    <location>
        <begin position="15"/>
        <end position="100"/>
    </location>
</feature>
<dbReference type="AlphaFoldDB" id="A0A125RE04"/>
<keyword evidence="4" id="KW-0539">Nucleus</keyword>
<proteinExistence type="predicted"/>
<dbReference type="InterPro" id="IPR011598">
    <property type="entry name" value="bHLH_dom"/>
</dbReference>
<dbReference type="GeneID" id="28722517"/>
<evidence type="ECO:0000256" key="5">
    <source>
        <dbReference type="SAM" id="MobiDB-lite"/>
    </source>
</evidence>
<organism evidence="7 8">
    <name type="scientific">Eremothecium sinecaudum</name>
    <dbReference type="NCBI Taxonomy" id="45286"/>
    <lineage>
        <taxon>Eukaryota</taxon>
        <taxon>Fungi</taxon>
        <taxon>Dikarya</taxon>
        <taxon>Ascomycota</taxon>
        <taxon>Saccharomycotina</taxon>
        <taxon>Saccharomycetes</taxon>
        <taxon>Saccharomycetales</taxon>
        <taxon>Saccharomycetaceae</taxon>
        <taxon>Eremothecium</taxon>
    </lineage>
</organism>
<evidence type="ECO:0000313" key="8">
    <source>
        <dbReference type="Proteomes" id="UP000243052"/>
    </source>
</evidence>
<dbReference type="PROSITE" id="PS50888">
    <property type="entry name" value="BHLH"/>
    <property type="match status" value="1"/>
</dbReference>
<dbReference type="PANTHER" id="PTHR46117">
    <property type="entry name" value="FI24210P1"/>
    <property type="match status" value="1"/>
</dbReference>
<dbReference type="OrthoDB" id="690068at2759"/>
<dbReference type="PANTHER" id="PTHR46117:SF3">
    <property type="entry name" value="FI24210P1"/>
    <property type="match status" value="1"/>
</dbReference>
<sequence>MSSFSCSVPSSIVSNSTVASDRSERKRRDNINDRIQELLNVIPEEFFQEYYQKRKEQDSEAGTPIGGAGSLGKTKGTGTRDGKPNKGQILTQAVEYVMYLQNQVDMKNREEVELILKVKELNKLTGTVVNDINLENTSAEVALAKIGVGPLVEVLEEYYGSVNNSNVASKKPRERNNNFEYGGYAEYANDV</sequence>
<dbReference type="InterPro" id="IPR051732">
    <property type="entry name" value="USF"/>
</dbReference>
<evidence type="ECO:0000313" key="7">
    <source>
        <dbReference type="EMBL" id="AMD19060.1"/>
    </source>
</evidence>
<dbReference type="Pfam" id="PF00010">
    <property type="entry name" value="HLH"/>
    <property type="match status" value="1"/>
</dbReference>
<dbReference type="CDD" id="cd11387">
    <property type="entry name" value="bHLHzip_USF_MITF"/>
    <property type="match status" value="1"/>
</dbReference>
<dbReference type="GO" id="GO:0000978">
    <property type="term" value="F:RNA polymerase II cis-regulatory region sequence-specific DNA binding"/>
    <property type="evidence" value="ECO:0007669"/>
    <property type="project" value="TreeGrafter"/>
</dbReference>
<keyword evidence="8" id="KW-1185">Reference proteome</keyword>
<dbReference type="Proteomes" id="UP000243052">
    <property type="component" value="Chromosome ii"/>
</dbReference>
<dbReference type="GO" id="GO:0000981">
    <property type="term" value="F:DNA-binding transcription factor activity, RNA polymerase II-specific"/>
    <property type="evidence" value="ECO:0007669"/>
    <property type="project" value="TreeGrafter"/>
</dbReference>
<dbReference type="SUPFAM" id="SSF47459">
    <property type="entry name" value="HLH, helix-loop-helix DNA-binding domain"/>
    <property type="match status" value="1"/>
</dbReference>
<evidence type="ECO:0000259" key="6">
    <source>
        <dbReference type="PROSITE" id="PS50888"/>
    </source>
</evidence>
<feature type="region of interest" description="Disordered" evidence="5">
    <location>
        <begin position="1"/>
        <end position="30"/>
    </location>
</feature>
<accession>A0A125RE04</accession>
<dbReference type="STRING" id="45286.A0A125RE04"/>
<evidence type="ECO:0000256" key="3">
    <source>
        <dbReference type="ARBA" id="ARBA00023163"/>
    </source>
</evidence>
<feature type="compositionally biased region" description="Basic and acidic residues" evidence="5">
    <location>
        <begin position="21"/>
        <end position="30"/>
    </location>
</feature>
<keyword evidence="2" id="KW-0805">Transcription regulation</keyword>
<reference evidence="7 8" key="1">
    <citation type="submission" date="2016-01" db="EMBL/GenBank/DDBJ databases">
        <title>Genome sequence of the yeast Holleya sinecauda.</title>
        <authorList>
            <person name="Dietrich F.S."/>
        </authorList>
    </citation>
    <scope>NUCLEOTIDE SEQUENCE [LARGE SCALE GENOMIC DNA]</scope>
    <source>
        <strain evidence="7 8">ATCC 58844</strain>
    </source>
</reference>
<dbReference type="GO" id="GO:0046983">
    <property type="term" value="F:protein dimerization activity"/>
    <property type="evidence" value="ECO:0007669"/>
    <property type="project" value="InterPro"/>
</dbReference>
<dbReference type="GO" id="GO:0005634">
    <property type="term" value="C:nucleus"/>
    <property type="evidence" value="ECO:0007669"/>
    <property type="project" value="UniProtKB-SubCell"/>
</dbReference>
<dbReference type="EMBL" id="CP014242">
    <property type="protein sequence ID" value="AMD19060.1"/>
    <property type="molecule type" value="Genomic_DNA"/>
</dbReference>
<evidence type="ECO:0000256" key="2">
    <source>
        <dbReference type="ARBA" id="ARBA00023015"/>
    </source>
</evidence>